<protein>
    <submittedName>
        <fullName evidence="1">Uncharacterized protein</fullName>
    </submittedName>
</protein>
<accession>A0ABY7TQ23</accession>
<dbReference type="RefSeq" id="WP_273689185.1">
    <property type="nucleotide sequence ID" value="NZ_CP117411.1"/>
</dbReference>
<name>A0ABY7TQ23_9SPHN</name>
<gene>
    <name evidence="1" type="ORF">PQ455_03355</name>
</gene>
<keyword evidence="2" id="KW-1185">Reference proteome</keyword>
<proteinExistence type="predicted"/>
<evidence type="ECO:0000313" key="2">
    <source>
        <dbReference type="Proteomes" id="UP001220395"/>
    </source>
</evidence>
<sequence length="317" mass="33630">MIDQLDAVKSDLEAALDELTRGAAGTGDVKAQLQGLTQLQRQIGGADATALTALKRDVAAAVALGQNAVQEARVTANLARTSDGERVADLAADSRAQVSSLMRDMHQFDEELEFASEQERAAYRQREAERRAYIAAEQAKGTPEGDLNAAGGAVGQMADAAAHGASSPEFQKRWDALADSTQKLRAAIIRDGGDVSKFDDRLRDDLRRILKSKGLTDAQIDAKLAEHPDNPLEAVKAYVASTEVTALERSAQRATTVAYIATPPARIVSPEFSGLDELAEFRAAGITLSDHNAAEPFAHGVTAREVAVASTNRTPAG</sequence>
<organism evidence="1 2">
    <name type="scientific">Sphingomonas naphthae</name>
    <dbReference type="NCBI Taxonomy" id="1813468"/>
    <lineage>
        <taxon>Bacteria</taxon>
        <taxon>Pseudomonadati</taxon>
        <taxon>Pseudomonadota</taxon>
        <taxon>Alphaproteobacteria</taxon>
        <taxon>Sphingomonadales</taxon>
        <taxon>Sphingomonadaceae</taxon>
        <taxon>Sphingomonas</taxon>
    </lineage>
</organism>
<reference evidence="1 2" key="1">
    <citation type="submission" date="2023-02" db="EMBL/GenBank/DDBJ databases">
        <title>Genome sequence of Sphingomonas naphthae.</title>
        <authorList>
            <person name="Kim S."/>
            <person name="Heo J."/>
            <person name="Kwon S.-W."/>
        </authorList>
    </citation>
    <scope>NUCLEOTIDE SEQUENCE [LARGE SCALE GENOMIC DNA]</scope>
    <source>
        <strain evidence="1 2">KACC 18716</strain>
    </source>
</reference>
<evidence type="ECO:0000313" key="1">
    <source>
        <dbReference type="EMBL" id="WCT74279.1"/>
    </source>
</evidence>
<dbReference type="EMBL" id="CP117411">
    <property type="protein sequence ID" value="WCT74279.1"/>
    <property type="molecule type" value="Genomic_DNA"/>
</dbReference>
<dbReference type="Proteomes" id="UP001220395">
    <property type="component" value="Chromosome"/>
</dbReference>